<dbReference type="PANTHER" id="PTHR33269:SF17">
    <property type="entry name" value="NADH-UBIQUINONE OXIDOREDUCTASE CHAIN 6"/>
    <property type="match status" value="1"/>
</dbReference>
<dbReference type="eggNOG" id="COG0839">
    <property type="taxonomic scope" value="Bacteria"/>
</dbReference>
<sequence>MTLEVILFFIFGFVAAVAAVMMITRTNPVIAALYLILNMASLAGLYLTLNAQFIAVAQVIVYAGAIMVLFLFVIMLLRPDNEKKFMESNPKVKIFAFIVAGFVLLQLIYIIFFSAPSKILQKNLDESVKAGTIESIGNELFRNYVLPFEAAGFLLLAATIGAILLAKKKID</sequence>
<dbReference type="Gene3D" id="1.20.120.1200">
    <property type="entry name" value="NADH-ubiquinone/plastoquinone oxidoreductase chain 6, subunit NuoJ"/>
    <property type="match status" value="1"/>
</dbReference>
<dbReference type="EC" id="7.1.1.-" evidence="2"/>
<feature type="transmembrane region" description="Helical" evidence="2">
    <location>
        <begin position="6"/>
        <end position="23"/>
    </location>
</feature>
<dbReference type="KEGG" id="ial:IALB_1871"/>
<keyword evidence="2" id="KW-1003">Cell membrane</keyword>
<keyword evidence="4" id="KW-1185">Reference proteome</keyword>
<evidence type="ECO:0000256" key="2">
    <source>
        <dbReference type="RuleBase" id="RU004429"/>
    </source>
</evidence>
<dbReference type="GO" id="GO:0008137">
    <property type="term" value="F:NADH dehydrogenase (ubiquinone) activity"/>
    <property type="evidence" value="ECO:0007669"/>
    <property type="project" value="UniProtKB-UniRule"/>
</dbReference>
<comment type="function">
    <text evidence="2">NDH-1 shuttles electrons from NADH, via FMN and iron-sulfur (Fe-S) centers, to quinones in the respiratory chain. Couples the redox reaction to proton translocation (for every two electrons transferred, four hydrogen ions are translocated across the cytoplasmic membrane), and thus conserves the redox energy in a proton gradient.</text>
</comment>
<organism evidence="3 4">
    <name type="scientific">Ignavibacterium album (strain DSM 19864 / JCM 16511 / NBRC 101810 / Mat9-16)</name>
    <dbReference type="NCBI Taxonomy" id="945713"/>
    <lineage>
        <taxon>Bacteria</taxon>
        <taxon>Pseudomonadati</taxon>
        <taxon>Ignavibacteriota</taxon>
        <taxon>Ignavibacteria</taxon>
        <taxon>Ignavibacteriales</taxon>
        <taxon>Ignavibacteriaceae</taxon>
        <taxon>Ignavibacterium</taxon>
    </lineage>
</organism>
<name>I0AKS0_IGNAJ</name>
<dbReference type="GO" id="GO:0005886">
    <property type="term" value="C:plasma membrane"/>
    <property type="evidence" value="ECO:0007669"/>
    <property type="project" value="UniProtKB-SubCell"/>
</dbReference>
<evidence type="ECO:0000313" key="4">
    <source>
        <dbReference type="Proteomes" id="UP000007394"/>
    </source>
</evidence>
<dbReference type="STRING" id="945713.IALB_1871"/>
<dbReference type="Proteomes" id="UP000007394">
    <property type="component" value="Chromosome"/>
</dbReference>
<protein>
    <recommendedName>
        <fullName evidence="2">NADH-quinone oxidoreductase subunit J</fullName>
        <ecNumber evidence="2">7.1.1.-</ecNumber>
    </recommendedName>
</protein>
<comment type="subcellular location">
    <subcellularLocation>
        <location evidence="2">Cell membrane</location>
        <topology evidence="2">Multi-pass membrane protein</topology>
    </subcellularLocation>
</comment>
<keyword evidence="2" id="KW-0520">NAD</keyword>
<proteinExistence type="inferred from homology"/>
<dbReference type="InterPro" id="IPR001457">
    <property type="entry name" value="NADH_UbQ/plastoQ_OxRdtase_su6"/>
</dbReference>
<keyword evidence="2" id="KW-0472">Membrane</keyword>
<dbReference type="InterPro" id="IPR042106">
    <property type="entry name" value="Nuo/plastoQ_OxRdtase_6_NuoJ"/>
</dbReference>
<dbReference type="AlphaFoldDB" id="I0AKS0"/>
<dbReference type="EMBL" id="CP003418">
    <property type="protein sequence ID" value="AFH49577.1"/>
    <property type="molecule type" value="Genomic_DNA"/>
</dbReference>
<dbReference type="HOGENOM" id="CLU_085957_4_1_10"/>
<feature type="transmembrane region" description="Helical" evidence="2">
    <location>
        <begin position="144"/>
        <end position="166"/>
    </location>
</feature>
<reference evidence="3 4" key="1">
    <citation type="journal article" date="2012" name="Front. Microbiol.">
        <title>Complete genome of Ignavibacterium album, a metabolically versatile, flagellated, facultative anaerobe from the phylum Chlorobi.</title>
        <authorList>
            <person name="Liu Z."/>
            <person name="Frigaard N.-U."/>
            <person name="Vogl K."/>
            <person name="Iino T."/>
            <person name="Ohkuma M."/>
            <person name="Overmann J."/>
            <person name="Bryant D.A."/>
        </authorList>
    </citation>
    <scope>NUCLEOTIDE SEQUENCE [LARGE SCALE GENOMIC DNA]</scope>
    <source>
        <strain evidence="4">DSM 19864 / JCM 16511 / NBRC 101810 / Mat9-16</strain>
    </source>
</reference>
<feature type="transmembrane region" description="Helical" evidence="2">
    <location>
        <begin position="94"/>
        <end position="115"/>
    </location>
</feature>
<dbReference type="OrthoDB" id="9790848at2"/>
<feature type="transmembrane region" description="Helical" evidence="2">
    <location>
        <begin position="53"/>
        <end position="74"/>
    </location>
</feature>
<gene>
    <name evidence="3" type="primary">nuoJ</name>
    <name evidence="3" type="ordered locus">IALB_1871</name>
</gene>
<keyword evidence="2" id="KW-1133">Transmembrane helix</keyword>
<comment type="similarity">
    <text evidence="1 2">Belongs to the complex I subunit 6 family.</text>
</comment>
<keyword evidence="2" id="KW-0812">Transmembrane</keyword>
<keyword evidence="2" id="KW-0874">Quinone</keyword>
<dbReference type="Pfam" id="PF00499">
    <property type="entry name" value="Oxidored_q3"/>
    <property type="match status" value="1"/>
</dbReference>
<comment type="catalytic activity">
    <reaction evidence="2">
        <text>a quinone + NADH + 5 H(+)(in) = a quinol + NAD(+) + 4 H(+)(out)</text>
        <dbReference type="Rhea" id="RHEA:57888"/>
        <dbReference type="ChEBI" id="CHEBI:15378"/>
        <dbReference type="ChEBI" id="CHEBI:24646"/>
        <dbReference type="ChEBI" id="CHEBI:57540"/>
        <dbReference type="ChEBI" id="CHEBI:57945"/>
        <dbReference type="ChEBI" id="CHEBI:132124"/>
    </reaction>
</comment>
<feature type="transmembrane region" description="Helical" evidence="2">
    <location>
        <begin position="30"/>
        <end position="47"/>
    </location>
</feature>
<dbReference type="RefSeq" id="WP_014560726.1">
    <property type="nucleotide sequence ID" value="NC_017464.1"/>
</dbReference>
<dbReference type="PATRIC" id="fig|945713.3.peg.1878"/>
<evidence type="ECO:0000256" key="1">
    <source>
        <dbReference type="ARBA" id="ARBA00005698"/>
    </source>
</evidence>
<evidence type="ECO:0000313" key="3">
    <source>
        <dbReference type="EMBL" id="AFH49577.1"/>
    </source>
</evidence>
<dbReference type="GO" id="GO:0048038">
    <property type="term" value="F:quinone binding"/>
    <property type="evidence" value="ECO:0007669"/>
    <property type="project" value="UniProtKB-UniRule"/>
</dbReference>
<accession>I0AKS0</accession>
<dbReference type="PANTHER" id="PTHR33269">
    <property type="entry name" value="NADH-UBIQUINONE OXIDOREDUCTASE CHAIN 6"/>
    <property type="match status" value="1"/>
</dbReference>